<proteinExistence type="predicted"/>
<evidence type="ECO:0000256" key="2">
    <source>
        <dbReference type="ARBA" id="ARBA00022475"/>
    </source>
</evidence>
<dbReference type="EMBL" id="FMKA01000001">
    <property type="protein sequence ID" value="SCP95082.1"/>
    <property type="molecule type" value="Genomic_DNA"/>
</dbReference>
<keyword evidence="8" id="KW-1185">Reference proteome</keyword>
<evidence type="ECO:0000256" key="6">
    <source>
        <dbReference type="SAM" id="Phobius"/>
    </source>
</evidence>
<dbReference type="RefSeq" id="WP_091229905.1">
    <property type="nucleotide sequence ID" value="NZ_FMKA01000001.1"/>
</dbReference>
<keyword evidence="2" id="KW-1003">Cell membrane</keyword>
<feature type="transmembrane region" description="Helical" evidence="6">
    <location>
        <begin position="240"/>
        <end position="264"/>
    </location>
</feature>
<evidence type="ECO:0000313" key="7">
    <source>
        <dbReference type="EMBL" id="SCP95082.1"/>
    </source>
</evidence>
<feature type="transmembrane region" description="Helical" evidence="6">
    <location>
        <begin position="128"/>
        <end position="149"/>
    </location>
</feature>
<comment type="subcellular location">
    <subcellularLocation>
        <location evidence="1">Cell membrane</location>
        <topology evidence="1">Multi-pass membrane protein</topology>
    </subcellularLocation>
</comment>
<evidence type="ECO:0000256" key="3">
    <source>
        <dbReference type="ARBA" id="ARBA00022692"/>
    </source>
</evidence>
<evidence type="ECO:0000256" key="5">
    <source>
        <dbReference type="ARBA" id="ARBA00023136"/>
    </source>
</evidence>
<dbReference type="STRING" id="1619234.SAMN05421730_1001298"/>
<dbReference type="PIRSF" id="PIRSF035875">
    <property type="entry name" value="RNase_BN"/>
    <property type="match status" value="1"/>
</dbReference>
<feature type="transmembrane region" description="Helical" evidence="6">
    <location>
        <begin position="20"/>
        <end position="43"/>
    </location>
</feature>
<feature type="transmembrane region" description="Helical" evidence="6">
    <location>
        <begin position="207"/>
        <end position="228"/>
    </location>
</feature>
<sequence>MSRKIAIIGHFLAEAKKDHINAYAAQAAYFMTLSFIPFVMILLSAVKYTPVTKDYIFLLVSRMLPSFADPLAVSILEEIYAKSAATIPIAVVIAIWSSGKGVMAITIGLNTVYGVAETRNFILVRLRAVLYTIIIIVSIILSLVLMVFGKSLQALIEKRFPKLGEVSDFIMNIRLFGVAVLLVVLVLFFTMVFKFLPNRKEKLKDQLPGSVFTAGTWALYSFAFAAYIERTSGFSYMYGSLTMVIIMMLWLYFCMYLMLLGAEINSFRKDMQRKEQLQKDH</sequence>
<name>A0A1D3TP18_9FIRM</name>
<dbReference type="Proteomes" id="UP000199315">
    <property type="component" value="Unassembled WGS sequence"/>
</dbReference>
<evidence type="ECO:0000256" key="4">
    <source>
        <dbReference type="ARBA" id="ARBA00022989"/>
    </source>
</evidence>
<organism evidence="7 8">
    <name type="scientific">Anaerobium acetethylicum</name>
    <dbReference type="NCBI Taxonomy" id="1619234"/>
    <lineage>
        <taxon>Bacteria</taxon>
        <taxon>Bacillati</taxon>
        <taxon>Bacillota</taxon>
        <taxon>Clostridia</taxon>
        <taxon>Lachnospirales</taxon>
        <taxon>Lachnospiraceae</taxon>
        <taxon>Anaerobium</taxon>
    </lineage>
</organism>
<dbReference type="NCBIfam" id="TIGR00765">
    <property type="entry name" value="yihY_not_rbn"/>
    <property type="match status" value="1"/>
</dbReference>
<evidence type="ECO:0000256" key="1">
    <source>
        <dbReference type="ARBA" id="ARBA00004651"/>
    </source>
</evidence>
<dbReference type="PANTHER" id="PTHR30213:SF0">
    <property type="entry name" value="UPF0761 MEMBRANE PROTEIN YIHY"/>
    <property type="match status" value="1"/>
</dbReference>
<accession>A0A1D3TP18</accession>
<dbReference type="AlphaFoldDB" id="A0A1D3TP18"/>
<keyword evidence="4 6" id="KW-1133">Transmembrane helix</keyword>
<keyword evidence="3 6" id="KW-0812">Transmembrane</keyword>
<feature type="transmembrane region" description="Helical" evidence="6">
    <location>
        <begin position="169"/>
        <end position="195"/>
    </location>
</feature>
<gene>
    <name evidence="7" type="ORF">SAMN05421730_1001298</name>
</gene>
<evidence type="ECO:0000313" key="8">
    <source>
        <dbReference type="Proteomes" id="UP000199315"/>
    </source>
</evidence>
<keyword evidence="5 6" id="KW-0472">Membrane</keyword>
<dbReference type="Pfam" id="PF03631">
    <property type="entry name" value="Virul_fac_BrkB"/>
    <property type="match status" value="1"/>
</dbReference>
<dbReference type="OrthoDB" id="9775903at2"/>
<dbReference type="GO" id="GO:0005886">
    <property type="term" value="C:plasma membrane"/>
    <property type="evidence" value="ECO:0007669"/>
    <property type="project" value="UniProtKB-SubCell"/>
</dbReference>
<dbReference type="PANTHER" id="PTHR30213">
    <property type="entry name" value="INNER MEMBRANE PROTEIN YHJD"/>
    <property type="match status" value="1"/>
</dbReference>
<protein>
    <submittedName>
        <fullName evidence="7">Membrane protein</fullName>
    </submittedName>
</protein>
<feature type="transmembrane region" description="Helical" evidence="6">
    <location>
        <begin position="87"/>
        <end position="116"/>
    </location>
</feature>
<dbReference type="InterPro" id="IPR017039">
    <property type="entry name" value="Virul_fac_BrkB"/>
</dbReference>
<reference evidence="7 8" key="1">
    <citation type="submission" date="2016-09" db="EMBL/GenBank/DDBJ databases">
        <authorList>
            <person name="Capua I."/>
            <person name="De Benedictis P."/>
            <person name="Joannis T."/>
            <person name="Lombin L.H."/>
            <person name="Cattoli G."/>
        </authorList>
    </citation>
    <scope>NUCLEOTIDE SEQUENCE [LARGE SCALE GENOMIC DNA]</scope>
    <source>
        <strain evidence="7 8">GluBS11</strain>
    </source>
</reference>